<dbReference type="AlphaFoldDB" id="A0A6I6DMF8"/>
<evidence type="ECO:0000256" key="2">
    <source>
        <dbReference type="ARBA" id="ARBA00022490"/>
    </source>
</evidence>
<dbReference type="KEGG" id="salq:SYNTR_2296"/>
<keyword evidence="4" id="KW-0010">Activator</keyword>
<dbReference type="PROSITE" id="PS50110">
    <property type="entry name" value="RESPONSE_REGULATORY"/>
    <property type="match status" value="1"/>
</dbReference>
<evidence type="ECO:0000256" key="8">
    <source>
        <dbReference type="SAM" id="Coils"/>
    </source>
</evidence>
<dbReference type="PROSITE" id="PS50930">
    <property type="entry name" value="HTH_LYTTR"/>
    <property type="match status" value="1"/>
</dbReference>
<dbReference type="OrthoDB" id="9809318at2"/>
<dbReference type="InterPro" id="IPR001789">
    <property type="entry name" value="Sig_transdc_resp-reg_receiver"/>
</dbReference>
<dbReference type="InterPro" id="IPR046947">
    <property type="entry name" value="LytR-like"/>
</dbReference>
<comment type="function">
    <text evidence="6">Required for high-level post-exponential phase expression of a series of secreted proteins.</text>
</comment>
<dbReference type="PANTHER" id="PTHR37299:SF3">
    <property type="entry name" value="STAGE 0 SPORULATION PROTEIN A HOMOLOG"/>
    <property type="match status" value="1"/>
</dbReference>
<dbReference type="SUPFAM" id="SSF52172">
    <property type="entry name" value="CheY-like"/>
    <property type="match status" value="1"/>
</dbReference>
<dbReference type="GO" id="GO:0000156">
    <property type="term" value="F:phosphorelay response regulator activity"/>
    <property type="evidence" value="ECO:0007669"/>
    <property type="project" value="InterPro"/>
</dbReference>
<reference evidence="12" key="1">
    <citation type="journal article" date="2019" name="Microbiology">
        <title>Complete Genome Sequence of an Uncultured Bacterium of the Candidate Phylum Bipolaricaulota.</title>
        <authorList>
            <person name="Kadnikov V.V."/>
            <person name="Mardanov A.V."/>
            <person name="Beletsky A.V."/>
            <person name="Frank Y.A."/>
            <person name="Karnachuk O.V."/>
            <person name="Ravin N.V."/>
        </authorList>
    </citation>
    <scope>NUCLEOTIDE SEQUENCE [LARGE SCALE GENOMIC DNA]</scope>
</reference>
<dbReference type="Pfam" id="PF00072">
    <property type="entry name" value="Response_reg"/>
    <property type="match status" value="1"/>
</dbReference>
<dbReference type="PANTHER" id="PTHR37299">
    <property type="entry name" value="TRANSCRIPTIONAL REGULATOR-RELATED"/>
    <property type="match status" value="1"/>
</dbReference>
<evidence type="ECO:0000256" key="4">
    <source>
        <dbReference type="ARBA" id="ARBA00023159"/>
    </source>
</evidence>
<dbReference type="InterPro" id="IPR011006">
    <property type="entry name" value="CheY-like_superfamily"/>
</dbReference>
<proteinExistence type="predicted"/>
<accession>A0A6I6DMF8</accession>
<comment type="function">
    <text evidence="5">May play the central regulatory role in sporulation. It may be an element of the effector pathway responsible for the activation of sporulation genes in response to nutritional stress. Spo0A may act in concert with spo0H (a sigma factor) to control the expression of some genes that are critical to the sporulation process.</text>
</comment>
<evidence type="ECO:0000256" key="1">
    <source>
        <dbReference type="ARBA" id="ARBA00018672"/>
    </source>
</evidence>
<protein>
    <recommendedName>
        <fullName evidence="1">Stage 0 sporulation protein A homolog</fullName>
    </recommendedName>
</protein>
<feature type="modified residue" description="4-aspartylphosphate" evidence="7">
    <location>
        <position position="54"/>
    </location>
</feature>
<evidence type="ECO:0000259" key="9">
    <source>
        <dbReference type="PROSITE" id="PS50110"/>
    </source>
</evidence>
<keyword evidence="12" id="KW-1185">Reference proteome</keyword>
<dbReference type="RefSeq" id="WP_156204632.1">
    <property type="nucleotide sequence ID" value="NZ_CP046457.1"/>
</dbReference>
<dbReference type="InterPro" id="IPR007492">
    <property type="entry name" value="LytTR_DNA-bd_dom"/>
</dbReference>
<evidence type="ECO:0000256" key="3">
    <source>
        <dbReference type="ARBA" id="ARBA00023012"/>
    </source>
</evidence>
<keyword evidence="8" id="KW-0175">Coiled coil</keyword>
<dbReference type="GO" id="GO:0003677">
    <property type="term" value="F:DNA binding"/>
    <property type="evidence" value="ECO:0007669"/>
    <property type="project" value="InterPro"/>
</dbReference>
<gene>
    <name evidence="11" type="ORF">SYNTR_2296</name>
</gene>
<dbReference type="Pfam" id="PF04397">
    <property type="entry name" value="LytTR"/>
    <property type="match status" value="1"/>
</dbReference>
<sequence>MYKVLILEDESYTLRFIQKIIADHPLVSKIIPTSNSKDAIDMCIKHLPEIILLDIELEQEDDLNGIEVAKRIKKINNNGKFVFITGYSNYALDSFVVHPFDYILKPIVKERLYELITELSKEIKTQQEAIVKIRVKNSICFLKCDDIFYIEKHENNLNIITDKEIIQANCKLKDIQENLPNTFVRVHKSFIVNTTKIKKINYLGNRTYEIEFNNIEQKALMSRNKFKELEHLFSPMF</sequence>
<evidence type="ECO:0000259" key="10">
    <source>
        <dbReference type="PROSITE" id="PS50930"/>
    </source>
</evidence>
<evidence type="ECO:0000313" key="12">
    <source>
        <dbReference type="Proteomes" id="UP000426444"/>
    </source>
</evidence>
<name>A0A6I6DMF8_9FIRM</name>
<feature type="domain" description="Response regulatory" evidence="9">
    <location>
        <begin position="3"/>
        <end position="120"/>
    </location>
</feature>
<feature type="domain" description="HTH LytTR-type" evidence="10">
    <location>
        <begin position="131"/>
        <end position="235"/>
    </location>
</feature>
<keyword evidence="2" id="KW-0963">Cytoplasm</keyword>
<evidence type="ECO:0000313" key="11">
    <source>
        <dbReference type="EMBL" id="QGU00890.1"/>
    </source>
</evidence>
<dbReference type="Proteomes" id="UP000426444">
    <property type="component" value="Chromosome"/>
</dbReference>
<evidence type="ECO:0000256" key="5">
    <source>
        <dbReference type="ARBA" id="ARBA00024867"/>
    </source>
</evidence>
<dbReference type="Gene3D" id="3.40.50.2300">
    <property type="match status" value="1"/>
</dbReference>
<keyword evidence="3" id="KW-0902">Two-component regulatory system</keyword>
<evidence type="ECO:0000256" key="7">
    <source>
        <dbReference type="PROSITE-ProRule" id="PRU00169"/>
    </source>
</evidence>
<dbReference type="EMBL" id="CP046457">
    <property type="protein sequence ID" value="QGU00890.1"/>
    <property type="molecule type" value="Genomic_DNA"/>
</dbReference>
<dbReference type="SMART" id="SM00448">
    <property type="entry name" value="REC"/>
    <property type="match status" value="1"/>
</dbReference>
<dbReference type="Gene3D" id="2.40.50.1020">
    <property type="entry name" value="LytTr DNA-binding domain"/>
    <property type="match status" value="1"/>
</dbReference>
<feature type="coiled-coil region" evidence="8">
    <location>
        <begin position="109"/>
        <end position="136"/>
    </location>
</feature>
<dbReference type="SMART" id="SM00850">
    <property type="entry name" value="LytTR"/>
    <property type="match status" value="1"/>
</dbReference>
<organism evidence="11 12">
    <name type="scientific">Candidatus Syntrophocurvum alkaliphilum</name>
    <dbReference type="NCBI Taxonomy" id="2293317"/>
    <lineage>
        <taxon>Bacteria</taxon>
        <taxon>Bacillati</taxon>
        <taxon>Bacillota</taxon>
        <taxon>Clostridia</taxon>
        <taxon>Eubacteriales</taxon>
        <taxon>Syntrophomonadaceae</taxon>
        <taxon>Candidatus Syntrophocurvum</taxon>
    </lineage>
</organism>
<keyword evidence="7" id="KW-0597">Phosphoprotein</keyword>
<evidence type="ECO:0000256" key="6">
    <source>
        <dbReference type="ARBA" id="ARBA00037164"/>
    </source>
</evidence>